<dbReference type="Proteomes" id="UP000636709">
    <property type="component" value="Unassembled WGS sequence"/>
</dbReference>
<dbReference type="AlphaFoldDB" id="A0A835ART2"/>
<evidence type="ECO:0000313" key="2">
    <source>
        <dbReference type="EMBL" id="KAF8666984.1"/>
    </source>
</evidence>
<dbReference type="OrthoDB" id="10532984at2759"/>
<sequence length="105" mass="11794">MNQLLNHTVSWVSLLGSLLVVVANWIAFAKRATVALMFYILAYKRYLHVDISMSRKFVKCAIFASVCCIRTLDDSHLAITILTAHTLLSTDVINHCPCPKIMKSI</sequence>
<gene>
    <name evidence="2" type="ORF">HU200_053152</name>
</gene>
<organism evidence="2 3">
    <name type="scientific">Digitaria exilis</name>
    <dbReference type="NCBI Taxonomy" id="1010633"/>
    <lineage>
        <taxon>Eukaryota</taxon>
        <taxon>Viridiplantae</taxon>
        <taxon>Streptophyta</taxon>
        <taxon>Embryophyta</taxon>
        <taxon>Tracheophyta</taxon>
        <taxon>Spermatophyta</taxon>
        <taxon>Magnoliopsida</taxon>
        <taxon>Liliopsida</taxon>
        <taxon>Poales</taxon>
        <taxon>Poaceae</taxon>
        <taxon>PACMAD clade</taxon>
        <taxon>Panicoideae</taxon>
        <taxon>Panicodae</taxon>
        <taxon>Paniceae</taxon>
        <taxon>Anthephorinae</taxon>
        <taxon>Digitaria</taxon>
    </lineage>
</organism>
<keyword evidence="1" id="KW-0812">Transmembrane</keyword>
<evidence type="ECO:0000313" key="3">
    <source>
        <dbReference type="Proteomes" id="UP000636709"/>
    </source>
</evidence>
<dbReference type="EMBL" id="JACEFO010002303">
    <property type="protein sequence ID" value="KAF8666984.1"/>
    <property type="molecule type" value="Genomic_DNA"/>
</dbReference>
<keyword evidence="1" id="KW-1133">Transmembrane helix</keyword>
<keyword evidence="3" id="KW-1185">Reference proteome</keyword>
<evidence type="ECO:0000256" key="1">
    <source>
        <dbReference type="SAM" id="Phobius"/>
    </source>
</evidence>
<accession>A0A835ART2</accession>
<reference evidence="2" key="1">
    <citation type="submission" date="2020-07" db="EMBL/GenBank/DDBJ databases">
        <title>Genome sequence and genetic diversity analysis of an under-domesticated orphan crop, white fonio (Digitaria exilis).</title>
        <authorList>
            <person name="Bennetzen J.L."/>
            <person name="Chen S."/>
            <person name="Ma X."/>
            <person name="Wang X."/>
            <person name="Yssel A.E.J."/>
            <person name="Chaluvadi S.R."/>
            <person name="Johnson M."/>
            <person name="Gangashetty P."/>
            <person name="Hamidou F."/>
            <person name="Sanogo M.D."/>
            <person name="Zwaenepoel A."/>
            <person name="Wallace J."/>
            <person name="Van De Peer Y."/>
            <person name="Van Deynze A."/>
        </authorList>
    </citation>
    <scope>NUCLEOTIDE SEQUENCE</scope>
    <source>
        <tissue evidence="2">Leaves</tissue>
    </source>
</reference>
<protein>
    <submittedName>
        <fullName evidence="2">Uncharacterized protein</fullName>
    </submittedName>
</protein>
<comment type="caution">
    <text evidence="2">The sequence shown here is derived from an EMBL/GenBank/DDBJ whole genome shotgun (WGS) entry which is preliminary data.</text>
</comment>
<feature type="transmembrane region" description="Helical" evidence="1">
    <location>
        <begin position="12"/>
        <end position="43"/>
    </location>
</feature>
<proteinExistence type="predicted"/>
<keyword evidence="1" id="KW-0472">Membrane</keyword>
<name>A0A835ART2_9POAL</name>